<dbReference type="Pfam" id="PF03144">
    <property type="entry name" value="GTP_EFTU_D2"/>
    <property type="match status" value="1"/>
</dbReference>
<dbReference type="InterPro" id="IPR009000">
    <property type="entry name" value="Transl_B-barrel_sf"/>
</dbReference>
<dbReference type="GO" id="GO:0003746">
    <property type="term" value="F:translation elongation factor activity"/>
    <property type="evidence" value="ECO:0007669"/>
    <property type="project" value="UniProtKB-KW"/>
</dbReference>
<dbReference type="GO" id="GO:0005525">
    <property type="term" value="F:GTP binding"/>
    <property type="evidence" value="ECO:0007669"/>
    <property type="project" value="UniProtKB-KW"/>
</dbReference>
<dbReference type="SUPFAM" id="SSF50447">
    <property type="entry name" value="Translation proteins"/>
    <property type="match status" value="1"/>
</dbReference>
<dbReference type="PANTHER" id="PTHR44830:SF1">
    <property type="entry name" value="TR-TYPE G DOMAIN-CONTAINING PROTEIN"/>
    <property type="match status" value="1"/>
</dbReference>
<dbReference type="InterPro" id="IPR009001">
    <property type="entry name" value="Transl_elong_EF1A/Init_IF2_C"/>
</dbReference>
<dbReference type="GO" id="GO:0005737">
    <property type="term" value="C:cytoplasm"/>
    <property type="evidence" value="ECO:0007669"/>
    <property type="project" value="UniProtKB-SubCell"/>
</dbReference>
<dbReference type="FunFam" id="2.40.30.10:FF:000003">
    <property type="entry name" value="Elongation factor 1-alpha"/>
    <property type="match status" value="1"/>
</dbReference>
<name>A0A4U8UX39_STECR</name>
<evidence type="ECO:0000256" key="4">
    <source>
        <dbReference type="ARBA" id="ARBA00022768"/>
    </source>
</evidence>
<feature type="domain" description="Translation elongation factor EFTu-like" evidence="7">
    <location>
        <begin position="31"/>
        <end position="92"/>
    </location>
</feature>
<keyword evidence="5" id="KW-0648">Protein biosynthesis</keyword>
<dbReference type="SUPFAM" id="SSF50465">
    <property type="entry name" value="EF-Tu/eEF-1alpha/eIF2-gamma C-terminal domain"/>
    <property type="match status" value="1"/>
</dbReference>
<evidence type="ECO:0000313" key="9">
    <source>
        <dbReference type="EMBL" id="TMS37399.1"/>
    </source>
</evidence>
<evidence type="ECO:0000256" key="3">
    <source>
        <dbReference type="ARBA" id="ARBA00022741"/>
    </source>
</evidence>
<evidence type="ECO:0000256" key="5">
    <source>
        <dbReference type="ARBA" id="ARBA00022917"/>
    </source>
</evidence>
<organism evidence="9 10">
    <name type="scientific">Steinernema carpocapsae</name>
    <name type="common">Entomopathogenic nematode</name>
    <dbReference type="NCBI Taxonomy" id="34508"/>
    <lineage>
        <taxon>Eukaryota</taxon>
        <taxon>Metazoa</taxon>
        <taxon>Ecdysozoa</taxon>
        <taxon>Nematoda</taxon>
        <taxon>Chromadorea</taxon>
        <taxon>Rhabditida</taxon>
        <taxon>Tylenchina</taxon>
        <taxon>Panagrolaimomorpha</taxon>
        <taxon>Strongyloidoidea</taxon>
        <taxon>Steinernematidae</taxon>
        <taxon>Steinernema</taxon>
    </lineage>
</organism>
<evidence type="ECO:0000259" key="8">
    <source>
        <dbReference type="Pfam" id="PF22594"/>
    </source>
</evidence>
<dbReference type="AlphaFoldDB" id="A0A4U8UX39"/>
<dbReference type="InterPro" id="IPR004161">
    <property type="entry name" value="EFTu-like_2"/>
</dbReference>
<reference evidence="9 10" key="1">
    <citation type="journal article" date="2015" name="Genome Biol.">
        <title>Comparative genomics of Steinernema reveals deeply conserved gene regulatory networks.</title>
        <authorList>
            <person name="Dillman A.R."/>
            <person name="Macchietto M."/>
            <person name="Porter C.F."/>
            <person name="Rogers A."/>
            <person name="Williams B."/>
            <person name="Antoshechkin I."/>
            <person name="Lee M.M."/>
            <person name="Goodwin Z."/>
            <person name="Lu X."/>
            <person name="Lewis E.E."/>
            <person name="Goodrich-Blair H."/>
            <person name="Stock S.P."/>
            <person name="Adams B.J."/>
            <person name="Sternberg P.W."/>
            <person name="Mortazavi A."/>
        </authorList>
    </citation>
    <scope>NUCLEOTIDE SEQUENCE [LARGE SCALE GENOMIC DNA]</scope>
    <source>
        <strain evidence="9 10">ALL</strain>
    </source>
</reference>
<dbReference type="PANTHER" id="PTHR44830">
    <property type="entry name" value="ELONGATION FACTOR 1 ALPHA"/>
    <property type="match status" value="1"/>
</dbReference>
<evidence type="ECO:0000313" key="10">
    <source>
        <dbReference type="Proteomes" id="UP000298663"/>
    </source>
</evidence>
<comment type="caution">
    <text evidence="9">The sequence shown here is derived from an EMBL/GenBank/DDBJ whole genome shotgun (WGS) entry which is preliminary data.</text>
</comment>
<dbReference type="EMBL" id="AZBU02000001">
    <property type="protein sequence ID" value="TMS37399.1"/>
    <property type="molecule type" value="Genomic_DNA"/>
</dbReference>
<reference evidence="9 10" key="2">
    <citation type="journal article" date="2019" name="G3 (Bethesda)">
        <title>Hybrid Assembly of the Genome of the Entomopathogenic Nematode Steinernema carpocapsae Identifies the X-Chromosome.</title>
        <authorList>
            <person name="Serra L."/>
            <person name="Macchietto M."/>
            <person name="Macias-Munoz A."/>
            <person name="McGill C.J."/>
            <person name="Rodriguez I.M."/>
            <person name="Rodriguez B."/>
            <person name="Murad R."/>
            <person name="Mortazavi A."/>
        </authorList>
    </citation>
    <scope>NUCLEOTIDE SEQUENCE [LARGE SCALE GENOMIC DNA]</scope>
    <source>
        <strain evidence="9 10">ALL</strain>
    </source>
</reference>
<keyword evidence="6" id="KW-0342">GTP-binding</keyword>
<dbReference type="Pfam" id="PF22594">
    <property type="entry name" value="GTP-eEF1A_C"/>
    <property type="match status" value="1"/>
</dbReference>
<comment type="subcellular location">
    <subcellularLocation>
        <location evidence="1">Cytoplasm</location>
    </subcellularLocation>
</comment>
<dbReference type="Proteomes" id="UP000298663">
    <property type="component" value="Chromosome X"/>
</dbReference>
<evidence type="ECO:0000256" key="1">
    <source>
        <dbReference type="ARBA" id="ARBA00004496"/>
    </source>
</evidence>
<keyword evidence="4" id="KW-0251">Elongation factor</keyword>
<keyword evidence="3" id="KW-0547">Nucleotide-binding</keyword>
<keyword evidence="2" id="KW-0963">Cytoplasm</keyword>
<sequence>MGRKHSSPIDRPLGLPLQDVYKIGGVRIFLVGRVDTGVIKSGMVVTFAPQALTTEVKSVEIHHGPLPEAVHGDNVGFNVYNVSVKDIGRGSICSDSKNNPANETKSFTAQVIIMNHSEQIAAGYTPEKVDRRSGKKVEGNLKFLKFGDAGIVELISSKPMCVEAYLLFKK</sequence>
<accession>A0A4U8UX39</accession>
<dbReference type="Gene3D" id="2.40.30.10">
    <property type="entry name" value="Translation factors"/>
    <property type="match status" value="2"/>
</dbReference>
<dbReference type="InterPro" id="IPR054696">
    <property type="entry name" value="GTP-eEF1A_C"/>
</dbReference>
<dbReference type="STRING" id="34508.A0A4U8UX39"/>
<feature type="domain" description="GTP-eEF1A C-terminal" evidence="8">
    <location>
        <begin position="127"/>
        <end position="166"/>
    </location>
</feature>
<proteinExistence type="predicted"/>
<protein>
    <recommendedName>
        <fullName evidence="11">Translation elongation factor EFTu-like domain-containing protein</fullName>
    </recommendedName>
</protein>
<evidence type="ECO:0000256" key="2">
    <source>
        <dbReference type="ARBA" id="ARBA00022490"/>
    </source>
</evidence>
<gene>
    <name evidence="9" type="ORF">L596_004336</name>
</gene>
<dbReference type="EMBL" id="CM016762">
    <property type="protein sequence ID" value="TMS37399.1"/>
    <property type="molecule type" value="Genomic_DNA"/>
</dbReference>
<evidence type="ECO:0000259" key="7">
    <source>
        <dbReference type="Pfam" id="PF03144"/>
    </source>
</evidence>
<evidence type="ECO:0008006" key="11">
    <source>
        <dbReference type="Google" id="ProtNLM"/>
    </source>
</evidence>
<evidence type="ECO:0000256" key="6">
    <source>
        <dbReference type="ARBA" id="ARBA00023134"/>
    </source>
</evidence>
<dbReference type="OrthoDB" id="342024at2759"/>
<keyword evidence="10" id="KW-1185">Reference proteome</keyword>
<dbReference type="CDD" id="cd03693">
    <property type="entry name" value="EF1_alpha_II"/>
    <property type="match status" value="1"/>
</dbReference>